<organism evidence="14 15">
    <name type="scientific">Staphylotrichum tortipilum</name>
    <dbReference type="NCBI Taxonomy" id="2831512"/>
    <lineage>
        <taxon>Eukaryota</taxon>
        <taxon>Fungi</taxon>
        <taxon>Dikarya</taxon>
        <taxon>Ascomycota</taxon>
        <taxon>Pezizomycotina</taxon>
        <taxon>Sordariomycetes</taxon>
        <taxon>Sordariomycetidae</taxon>
        <taxon>Sordariales</taxon>
        <taxon>Chaetomiaceae</taxon>
        <taxon>Staphylotrichum</taxon>
    </lineage>
</organism>
<accession>A0AAN6RV53</accession>
<comment type="subcellular location">
    <subcellularLocation>
        <location evidence="2 11">Endoplasmic reticulum membrane</location>
        <topology evidence="2 11">Single-pass type I membrane protein</topology>
    </subcellularLocation>
</comment>
<evidence type="ECO:0000256" key="12">
    <source>
        <dbReference type="SAM" id="Coils"/>
    </source>
</evidence>
<dbReference type="InterPro" id="IPR007676">
    <property type="entry name" value="Ribophorin_I"/>
</dbReference>
<dbReference type="AlphaFoldDB" id="A0AAN6RV53"/>
<dbReference type="PANTHER" id="PTHR21049:SF0">
    <property type="entry name" value="DOLICHYL-DIPHOSPHOOLIGOSACCHARIDE--PROTEIN GLYCOSYLTRANSFERASE SUBUNIT 1"/>
    <property type="match status" value="1"/>
</dbReference>
<dbReference type="Pfam" id="PF04597">
    <property type="entry name" value="Ribophorin_I"/>
    <property type="match status" value="1"/>
</dbReference>
<dbReference type="InterPro" id="IPR028245">
    <property type="entry name" value="PIL1/LSP1"/>
</dbReference>
<dbReference type="GO" id="GO:0008250">
    <property type="term" value="C:oligosaccharyltransferase complex"/>
    <property type="evidence" value="ECO:0007669"/>
    <property type="project" value="UniProtKB-UniRule"/>
</dbReference>
<protein>
    <recommendedName>
        <fullName evidence="11">Dolichyl-diphosphooligosaccharide--protein glycosyltransferase subunit 1</fullName>
    </recommendedName>
</protein>
<feature type="region of interest" description="Disordered" evidence="13">
    <location>
        <begin position="491"/>
        <end position="522"/>
    </location>
</feature>
<dbReference type="Pfam" id="PF13805">
    <property type="entry name" value="Pil1"/>
    <property type="match status" value="1"/>
</dbReference>
<evidence type="ECO:0000256" key="13">
    <source>
        <dbReference type="SAM" id="MobiDB-lite"/>
    </source>
</evidence>
<keyword evidence="12" id="KW-0175">Coiled coil</keyword>
<keyword evidence="15" id="KW-1185">Reference proteome</keyword>
<feature type="compositionally biased region" description="Basic and acidic residues" evidence="13">
    <location>
        <begin position="766"/>
        <end position="780"/>
    </location>
</feature>
<evidence type="ECO:0000256" key="10">
    <source>
        <dbReference type="ARBA" id="ARBA00023136"/>
    </source>
</evidence>
<evidence type="ECO:0000256" key="1">
    <source>
        <dbReference type="ARBA" id="ARBA00002791"/>
    </source>
</evidence>
<dbReference type="FunFam" id="1.20.1270.60:FF:000005">
    <property type="entry name" value="Sphingolipid long chain base-responsive pil1"/>
    <property type="match status" value="1"/>
</dbReference>
<feature type="compositionally biased region" description="Acidic residues" evidence="13">
    <location>
        <begin position="781"/>
        <end position="791"/>
    </location>
</feature>
<feature type="compositionally biased region" description="Low complexity" evidence="13">
    <location>
        <begin position="755"/>
        <end position="764"/>
    </location>
</feature>
<evidence type="ECO:0000256" key="8">
    <source>
        <dbReference type="ARBA" id="ARBA00022824"/>
    </source>
</evidence>
<dbReference type="EMBL" id="MU855390">
    <property type="protein sequence ID" value="KAK3904622.1"/>
    <property type="molecule type" value="Genomic_DNA"/>
</dbReference>
<dbReference type="Proteomes" id="UP001303889">
    <property type="component" value="Unassembled WGS sequence"/>
</dbReference>
<evidence type="ECO:0000256" key="9">
    <source>
        <dbReference type="ARBA" id="ARBA00022989"/>
    </source>
</evidence>
<comment type="function">
    <text evidence="1 11">Subunit of the oligosaccharyl transferase (OST) complex that catalyzes the initial transfer of a defined glycan (Glc(3)Man(9)GlcNAc(2) in eukaryotes) from the lipid carrier dolichol-pyrophosphate to an asparagine residue within an Asn-X-Ser/Thr consensus motif in nascent polypeptide chains, the first step in protein N-glycosylation. N-glycosylation occurs cotranslationally and the complex associates with the Sec61 complex at the channel-forming translocon complex that mediates protein translocation across the endoplasmic reticulum (ER). All subunits are required for a maximal enzyme activity.</text>
</comment>
<dbReference type="PANTHER" id="PTHR21049">
    <property type="entry name" value="RIBOPHORIN I"/>
    <property type="match status" value="1"/>
</dbReference>
<feature type="region of interest" description="Disordered" evidence="13">
    <location>
        <begin position="746"/>
        <end position="791"/>
    </location>
</feature>
<gene>
    <name evidence="14" type="ORF">C8A05DRAFT_42331</name>
</gene>
<comment type="subunit">
    <text evidence="11">Component of the oligosaccharyltransferase (OST) complex.</text>
</comment>
<keyword evidence="6" id="KW-0812">Transmembrane</keyword>
<feature type="signal peptide" evidence="11">
    <location>
        <begin position="1"/>
        <end position="19"/>
    </location>
</feature>
<evidence type="ECO:0000313" key="14">
    <source>
        <dbReference type="EMBL" id="KAK3904622.1"/>
    </source>
</evidence>
<feature type="compositionally biased region" description="Low complexity" evidence="13">
    <location>
        <begin position="491"/>
        <end position="509"/>
    </location>
</feature>
<keyword evidence="9" id="KW-1133">Transmembrane helix</keyword>
<comment type="similarity">
    <text evidence="4 11">Belongs to the OST1 family.</text>
</comment>
<keyword evidence="7 11" id="KW-0732">Signal</keyword>
<dbReference type="GO" id="GO:0018279">
    <property type="term" value="P:protein N-linked glycosylation via asparagine"/>
    <property type="evidence" value="ECO:0007669"/>
    <property type="project" value="TreeGrafter"/>
</dbReference>
<reference evidence="14" key="2">
    <citation type="submission" date="2023-05" db="EMBL/GenBank/DDBJ databases">
        <authorList>
            <consortium name="Lawrence Berkeley National Laboratory"/>
            <person name="Steindorff A."/>
            <person name="Hensen N."/>
            <person name="Bonometti L."/>
            <person name="Westerberg I."/>
            <person name="Brannstrom I.O."/>
            <person name="Guillou S."/>
            <person name="Cros-Aarteil S."/>
            <person name="Calhoun S."/>
            <person name="Haridas S."/>
            <person name="Kuo A."/>
            <person name="Mondo S."/>
            <person name="Pangilinan J."/>
            <person name="Riley R."/>
            <person name="Labutti K."/>
            <person name="Andreopoulos B."/>
            <person name="Lipzen A."/>
            <person name="Chen C."/>
            <person name="Yanf M."/>
            <person name="Daum C."/>
            <person name="Ng V."/>
            <person name="Clum A."/>
            <person name="Ohm R."/>
            <person name="Martin F."/>
            <person name="Silar P."/>
            <person name="Natvig D."/>
            <person name="Lalanne C."/>
            <person name="Gautier V."/>
            <person name="Ament-Velasquez S.L."/>
            <person name="Kruys A."/>
            <person name="Hutchinson M.I."/>
            <person name="Powell A.J."/>
            <person name="Barry K."/>
            <person name="Miller A.N."/>
            <person name="Grigoriev I.V."/>
            <person name="Debuchy R."/>
            <person name="Gladieux P."/>
            <person name="Thoren M.H."/>
            <person name="Johannesson H."/>
        </authorList>
    </citation>
    <scope>NUCLEOTIDE SEQUENCE</scope>
    <source>
        <strain evidence="14">CBS 103.79</strain>
    </source>
</reference>
<evidence type="ECO:0000313" key="15">
    <source>
        <dbReference type="Proteomes" id="UP001303889"/>
    </source>
</evidence>
<evidence type="ECO:0000256" key="6">
    <source>
        <dbReference type="ARBA" id="ARBA00022692"/>
    </source>
</evidence>
<dbReference type="Gene3D" id="1.20.1270.60">
    <property type="entry name" value="Arfaptin homology (AH) domain/BAR domain"/>
    <property type="match status" value="1"/>
</dbReference>
<feature type="chain" id="PRO_5042670298" description="Dolichyl-diphosphooligosaccharide--protein glycosyltransferase subunit 1" evidence="11">
    <location>
        <begin position="20"/>
        <end position="791"/>
    </location>
</feature>
<evidence type="ECO:0000256" key="7">
    <source>
        <dbReference type="ARBA" id="ARBA00022729"/>
    </source>
</evidence>
<keyword evidence="10" id="KW-0472">Membrane</keyword>
<evidence type="ECO:0000256" key="4">
    <source>
        <dbReference type="ARBA" id="ARBA00008905"/>
    </source>
</evidence>
<evidence type="ECO:0000256" key="2">
    <source>
        <dbReference type="ARBA" id="ARBA00004115"/>
    </source>
</evidence>
<evidence type="ECO:0000256" key="11">
    <source>
        <dbReference type="RuleBase" id="RU361143"/>
    </source>
</evidence>
<keyword evidence="5" id="KW-0597">Phosphoprotein</keyword>
<evidence type="ECO:0000256" key="3">
    <source>
        <dbReference type="ARBA" id="ARBA00004922"/>
    </source>
</evidence>
<sequence length="791" mass="87828">MKTSRVVSAFLSLLSLAAAATSGKAASTTKNTQSTTPFKPPQFFRNANLVHVISLEKNYVKENINVQVENIDKVAHDEYFVPFTADQLSRLGGVEVKDRKDTAAGPFVAEAVESDSESDVQYLRIRLPKPLAPGAQQTLGITYYLLKAYKPLPASIKQEEQQYLQFSFSAYCPSAYTTSKQKTEVKFPSSTIPDYTKLPGTGDVAEFPQKQGSKLTYGPFGEQPAGATEPVSVRFEFNKPVTHISRLERDIEVSHWGGNVAFEERYTLYHRGANLSSLFNRVKWQQAAYYQPNTWALKEMKFPLRVGSADPYYTDVIGNVSTSRFRSNKREALLEIKPRYPIFGGWKYPFTIGWNSDAKNFLRKTAAGGFVLNVPFLEGPRQPEGVEYEEVQLRVILPEGAENVRYHTTTPAQSIASAGIEIHKTFLDTIGRTALVINARNLVDDLRDRELTVSYDYPLMAALRKPLIVFGSAVAVFVGAWVGNRALSIRSSNRSSHGTTTSTTSTHSSATHHRKPFSFTSLRGATQPELSKRLYHLIKTSNTLVSAHETAARERISIATQLSEWGEATADEAVSDVADKVGVLLSELGEQEEAYAARLDEGRAVLKVVRDTERSVQPSREGRRKIAEEIQKVLAKEPQSGRLVTLEQELVRAEAENLVAEAQLGNVTRQKLREAFTVEFLATIERAEKQVILARHGLRLLQLLDDTPVVPGDVRPPYTHGSQARQVLNDAEDDLKEWRLDGALVNDEANKDAVAETAAPVPVVSKSKEKGKRKEEPKEQTEDEDAREGGG</sequence>
<comment type="caution">
    <text evidence="14">The sequence shown here is derived from an EMBL/GenBank/DDBJ whole genome shotgun (WGS) entry which is preliminary data.</text>
</comment>
<proteinExistence type="inferred from homology"/>
<name>A0AAN6RV53_9PEZI</name>
<comment type="pathway">
    <text evidence="3 11">Protein modification; protein glycosylation.</text>
</comment>
<reference evidence="14" key="1">
    <citation type="journal article" date="2023" name="Mol. Phylogenet. Evol.">
        <title>Genome-scale phylogeny and comparative genomics of the fungal order Sordariales.</title>
        <authorList>
            <person name="Hensen N."/>
            <person name="Bonometti L."/>
            <person name="Westerberg I."/>
            <person name="Brannstrom I.O."/>
            <person name="Guillou S."/>
            <person name="Cros-Aarteil S."/>
            <person name="Calhoun S."/>
            <person name="Haridas S."/>
            <person name="Kuo A."/>
            <person name="Mondo S."/>
            <person name="Pangilinan J."/>
            <person name="Riley R."/>
            <person name="LaButti K."/>
            <person name="Andreopoulos B."/>
            <person name="Lipzen A."/>
            <person name="Chen C."/>
            <person name="Yan M."/>
            <person name="Daum C."/>
            <person name="Ng V."/>
            <person name="Clum A."/>
            <person name="Steindorff A."/>
            <person name="Ohm R.A."/>
            <person name="Martin F."/>
            <person name="Silar P."/>
            <person name="Natvig D.O."/>
            <person name="Lalanne C."/>
            <person name="Gautier V."/>
            <person name="Ament-Velasquez S.L."/>
            <person name="Kruys A."/>
            <person name="Hutchinson M.I."/>
            <person name="Powell A.J."/>
            <person name="Barry K."/>
            <person name="Miller A.N."/>
            <person name="Grigoriev I.V."/>
            <person name="Debuchy R."/>
            <person name="Gladieux P."/>
            <person name="Hiltunen Thoren M."/>
            <person name="Johannesson H."/>
        </authorList>
    </citation>
    <scope>NUCLEOTIDE SEQUENCE</scope>
    <source>
        <strain evidence="14">CBS 103.79</strain>
    </source>
</reference>
<feature type="coiled-coil region" evidence="12">
    <location>
        <begin position="643"/>
        <end position="670"/>
    </location>
</feature>
<evidence type="ECO:0000256" key="5">
    <source>
        <dbReference type="ARBA" id="ARBA00022553"/>
    </source>
</evidence>
<dbReference type="InterPro" id="IPR027267">
    <property type="entry name" value="AH/BAR_dom_sf"/>
</dbReference>
<keyword evidence="8 11" id="KW-0256">Endoplasmic reticulum</keyword>